<comment type="caution">
    <text evidence="4">The sequence shown here is derived from an EMBL/GenBank/DDBJ whole genome shotgun (WGS) entry which is preliminary data.</text>
</comment>
<reference evidence="4 5" key="1">
    <citation type="submission" date="2022-11" db="EMBL/GenBank/DDBJ databases">
        <title>Minimal conservation of predation-associated metabolite biosynthetic gene clusters underscores biosynthetic potential of Myxococcota including descriptions for ten novel species: Archangium lansinium sp. nov., Myxococcus landrumus sp. nov., Nannocystis bai.</title>
        <authorList>
            <person name="Ahearne A."/>
            <person name="Stevens C."/>
            <person name="Dowd S."/>
        </authorList>
    </citation>
    <scope>NUCLEOTIDE SEQUENCE [LARGE SCALE GENOMIC DNA]</scope>
    <source>
        <strain evidence="4 5">NCELM</strain>
    </source>
</reference>
<dbReference type="PROSITE" id="PS50112">
    <property type="entry name" value="PAS"/>
    <property type="match status" value="1"/>
</dbReference>
<evidence type="ECO:0000259" key="2">
    <source>
        <dbReference type="PROSITE" id="PS50112"/>
    </source>
</evidence>
<protein>
    <submittedName>
        <fullName evidence="4">PAS domain-containing protein</fullName>
    </submittedName>
</protein>
<dbReference type="Proteomes" id="UP001217838">
    <property type="component" value="Unassembled WGS sequence"/>
</dbReference>
<accession>A0ABT5BJ41</accession>
<feature type="domain" description="PAS" evidence="2">
    <location>
        <begin position="121"/>
        <end position="169"/>
    </location>
</feature>
<dbReference type="PANTHER" id="PTHR33745:SF3">
    <property type="entry name" value="RSBT CO-ANTAGONIST PROTEIN RSBRC"/>
    <property type="match status" value="1"/>
</dbReference>
<dbReference type="RefSeq" id="WP_272006407.1">
    <property type="nucleotide sequence ID" value="NZ_JAQNDN010000022.1"/>
</dbReference>
<dbReference type="InterPro" id="IPR035965">
    <property type="entry name" value="PAS-like_dom_sf"/>
</dbReference>
<evidence type="ECO:0000313" key="4">
    <source>
        <dbReference type="EMBL" id="MDC0673418.1"/>
    </source>
</evidence>
<proteinExistence type="predicted"/>
<gene>
    <name evidence="4" type="ORF">POL58_37080</name>
</gene>
<dbReference type="InterPro" id="IPR002645">
    <property type="entry name" value="STAS_dom"/>
</dbReference>
<dbReference type="EMBL" id="JAQNDN010000022">
    <property type="protein sequence ID" value="MDC0673418.1"/>
    <property type="molecule type" value="Genomic_DNA"/>
</dbReference>
<dbReference type="Gene3D" id="3.30.450.20">
    <property type="entry name" value="PAS domain"/>
    <property type="match status" value="2"/>
</dbReference>
<keyword evidence="5" id="KW-1185">Reference proteome</keyword>
<dbReference type="Pfam" id="PF01740">
    <property type="entry name" value="STAS"/>
    <property type="match status" value="1"/>
</dbReference>
<dbReference type="SUPFAM" id="SSF55785">
    <property type="entry name" value="PYP-like sensor domain (PAS domain)"/>
    <property type="match status" value="2"/>
</dbReference>
<evidence type="ECO:0000256" key="1">
    <source>
        <dbReference type="ARBA" id="ARBA00022553"/>
    </source>
</evidence>
<dbReference type="PANTHER" id="PTHR33745">
    <property type="entry name" value="RSBT ANTAGONIST PROTEIN RSBS-RELATED"/>
    <property type="match status" value="1"/>
</dbReference>
<dbReference type="InterPro" id="IPR013656">
    <property type="entry name" value="PAS_4"/>
</dbReference>
<feature type="domain" description="STAS" evidence="3">
    <location>
        <begin position="253"/>
        <end position="364"/>
    </location>
</feature>
<name>A0ABT5BJ41_9BACT</name>
<dbReference type="InterPro" id="IPR051932">
    <property type="entry name" value="Bact_StressResp_Reg"/>
</dbReference>
<dbReference type="SUPFAM" id="SSF52091">
    <property type="entry name" value="SpoIIaa-like"/>
    <property type="match status" value="1"/>
</dbReference>
<evidence type="ECO:0000313" key="5">
    <source>
        <dbReference type="Proteomes" id="UP001217838"/>
    </source>
</evidence>
<dbReference type="Gene3D" id="3.30.750.24">
    <property type="entry name" value="STAS domain"/>
    <property type="match status" value="1"/>
</dbReference>
<keyword evidence="1" id="KW-0597">Phosphoprotein</keyword>
<evidence type="ECO:0000259" key="3">
    <source>
        <dbReference type="PROSITE" id="PS50801"/>
    </source>
</evidence>
<dbReference type="CDD" id="cd07041">
    <property type="entry name" value="STAS_RsbR_RsbS_like"/>
    <property type="match status" value="1"/>
</dbReference>
<organism evidence="4 5">
    <name type="scientific">Nannocystis radixulma</name>
    <dbReference type="NCBI Taxonomy" id="2995305"/>
    <lineage>
        <taxon>Bacteria</taxon>
        <taxon>Pseudomonadati</taxon>
        <taxon>Myxococcota</taxon>
        <taxon>Polyangia</taxon>
        <taxon>Nannocystales</taxon>
        <taxon>Nannocystaceae</taxon>
        <taxon>Nannocystis</taxon>
    </lineage>
</organism>
<dbReference type="Pfam" id="PF08448">
    <property type="entry name" value="PAS_4"/>
    <property type="match status" value="1"/>
</dbReference>
<dbReference type="InterPro" id="IPR000014">
    <property type="entry name" value="PAS"/>
</dbReference>
<dbReference type="InterPro" id="IPR036513">
    <property type="entry name" value="STAS_dom_sf"/>
</dbReference>
<dbReference type="PROSITE" id="PS50801">
    <property type="entry name" value="STAS"/>
    <property type="match status" value="1"/>
</dbReference>
<sequence length="374" mass="41093">MDEPGKLRRGPLIVIETDSRLAITGWSRRAAQVFETDPAAAVGRDLAEVLPLAGPADWRSLLTDADDDEPRVWSIRRPEGPLAFEAWAQIDRDAEGRPLGVTLYGHDATARLAREARLALESTLLTAIKDNLEIVMWAIDEQGLFLYQDGKALRTAGIEPHQFVGQSMLEIYKDVGHNELIMRGLAGESIRTPTAETHGVHWDTYYMPVDGAPGEARLIGVSLDVSEVKRGELEMRAKLELIERQQEVIRELATPLIEVWDGVLTMPIVGLVDTARTAEIMDSLLQGITQTRARFAILDLTGVEVVDTGTASHLIRMIQAVRLLGAEGILTGIHPLIAQTIVALGVDLTHVAVYAKLRDALKHCIRVGRQARPA</sequence>